<organism evidence="2 3">
    <name type="scientific">Araneus ventricosus</name>
    <name type="common">Orbweaver spider</name>
    <name type="synonym">Epeira ventricosa</name>
    <dbReference type="NCBI Taxonomy" id="182803"/>
    <lineage>
        <taxon>Eukaryota</taxon>
        <taxon>Metazoa</taxon>
        <taxon>Ecdysozoa</taxon>
        <taxon>Arthropoda</taxon>
        <taxon>Chelicerata</taxon>
        <taxon>Arachnida</taxon>
        <taxon>Araneae</taxon>
        <taxon>Araneomorphae</taxon>
        <taxon>Entelegynae</taxon>
        <taxon>Araneoidea</taxon>
        <taxon>Araneidae</taxon>
        <taxon>Araneus</taxon>
    </lineage>
</organism>
<evidence type="ECO:0000313" key="3">
    <source>
        <dbReference type="Proteomes" id="UP000499080"/>
    </source>
</evidence>
<protein>
    <submittedName>
        <fullName evidence="2">Uncharacterized protein</fullName>
    </submittedName>
</protein>
<accession>A0A4Y2NNV3</accession>
<name>A0A4Y2NNV3_ARAVE</name>
<sequence length="136" mass="16045">MDKRLGESNPSLKQWDNHPDTGEKRWIEGSEDGTIWIRWPNEVCLYGLKFLMKSLTVEKKVEIGLRLLFPRDRLIIFSLTVEERPSQLKLGISDLEIVKRCFERLDLERSVTKRIGEISIRDLPVKDDLYWKLGFI</sequence>
<evidence type="ECO:0000313" key="2">
    <source>
        <dbReference type="EMBL" id="GBN40961.1"/>
    </source>
</evidence>
<dbReference type="EMBL" id="BGPR01009580">
    <property type="protein sequence ID" value="GBN40961.1"/>
    <property type="molecule type" value="Genomic_DNA"/>
</dbReference>
<keyword evidence="3" id="KW-1185">Reference proteome</keyword>
<feature type="region of interest" description="Disordered" evidence="1">
    <location>
        <begin position="1"/>
        <end position="20"/>
    </location>
</feature>
<reference evidence="2 3" key="1">
    <citation type="journal article" date="2019" name="Sci. Rep.">
        <title>Orb-weaving spider Araneus ventricosus genome elucidates the spidroin gene catalogue.</title>
        <authorList>
            <person name="Kono N."/>
            <person name="Nakamura H."/>
            <person name="Ohtoshi R."/>
            <person name="Moran D.A.P."/>
            <person name="Shinohara A."/>
            <person name="Yoshida Y."/>
            <person name="Fujiwara M."/>
            <person name="Mori M."/>
            <person name="Tomita M."/>
            <person name="Arakawa K."/>
        </authorList>
    </citation>
    <scope>NUCLEOTIDE SEQUENCE [LARGE SCALE GENOMIC DNA]</scope>
</reference>
<proteinExistence type="predicted"/>
<comment type="caution">
    <text evidence="2">The sequence shown here is derived from an EMBL/GenBank/DDBJ whole genome shotgun (WGS) entry which is preliminary data.</text>
</comment>
<dbReference type="Proteomes" id="UP000499080">
    <property type="component" value="Unassembled WGS sequence"/>
</dbReference>
<dbReference type="AlphaFoldDB" id="A0A4Y2NNV3"/>
<gene>
    <name evidence="2" type="ORF">AVEN_106918_1</name>
</gene>
<evidence type="ECO:0000256" key="1">
    <source>
        <dbReference type="SAM" id="MobiDB-lite"/>
    </source>
</evidence>